<reference evidence="1" key="1">
    <citation type="submission" date="2015-05" db="UniProtKB">
        <authorList>
            <consortium name="EnsemblMetazoa"/>
        </authorList>
    </citation>
    <scope>IDENTIFICATION</scope>
</reference>
<evidence type="ECO:0000313" key="2">
    <source>
        <dbReference type="Proteomes" id="UP000015103"/>
    </source>
</evidence>
<dbReference type="STRING" id="13249.T1I8L7"/>
<dbReference type="InterPro" id="IPR036397">
    <property type="entry name" value="RNaseH_sf"/>
</dbReference>
<name>T1I8L7_RHOPR</name>
<dbReference type="EMBL" id="ACPB03020208">
    <property type="status" value="NOT_ANNOTATED_CDS"/>
    <property type="molecule type" value="Genomic_DNA"/>
</dbReference>
<protein>
    <submittedName>
        <fullName evidence="1">Uncharacterized protein</fullName>
    </submittedName>
</protein>
<proteinExistence type="predicted"/>
<dbReference type="Gene3D" id="3.30.420.10">
    <property type="entry name" value="Ribonuclease H-like superfamily/Ribonuclease H"/>
    <property type="match status" value="1"/>
</dbReference>
<sequence length="402" mass="46585">MGPSQSDGRVMVWRKANAELEKKNLQPTLKGFKAPGGGGSVLVWGWMSASGFGELVFIDGMMDKIVYSNILKNNLEKVPKNWYGTLNEEECRVVWDEILKEIRERRFRDIDINQNNPERCDNCRRQEDKGMVVCKKGEPCATNNKRKERNTNTDYYDKASFSGHAVLNENSRRQSEIGEKIVQKKKKTYRRKKMKAVTTMASLKAAVKKLPVKNHRLLPNRTEENKRKIRFIADIERVEPLEPIYKSREFEELRHSYFNGPMPDYNDFIKDNTRSKKEIIPENYIFHGEFSQPQFVDDLVVNEVNFKKRDLNNALKNSETQVICNPEKPSVIVDSVAPKCIHHIDRQIIEEIVQVDIPLKSASTKASSNQSSSPLNIQKTTPCLTLNYPRYQKKQIFKDKLE</sequence>
<dbReference type="VEuPathDB" id="VectorBase:RPRC012639"/>
<evidence type="ECO:0000313" key="1">
    <source>
        <dbReference type="EnsemblMetazoa" id="RPRC012639-PA"/>
    </source>
</evidence>
<organism evidence="1 2">
    <name type="scientific">Rhodnius prolixus</name>
    <name type="common">Triatomid bug</name>
    <dbReference type="NCBI Taxonomy" id="13249"/>
    <lineage>
        <taxon>Eukaryota</taxon>
        <taxon>Metazoa</taxon>
        <taxon>Ecdysozoa</taxon>
        <taxon>Arthropoda</taxon>
        <taxon>Hexapoda</taxon>
        <taxon>Insecta</taxon>
        <taxon>Pterygota</taxon>
        <taxon>Neoptera</taxon>
        <taxon>Paraneoptera</taxon>
        <taxon>Hemiptera</taxon>
        <taxon>Heteroptera</taxon>
        <taxon>Panheteroptera</taxon>
        <taxon>Cimicomorpha</taxon>
        <taxon>Reduviidae</taxon>
        <taxon>Triatominae</taxon>
        <taxon>Rhodnius</taxon>
    </lineage>
</organism>
<dbReference type="InParanoid" id="T1I8L7"/>
<dbReference type="HOGENOM" id="CLU_685719_0_0_1"/>
<dbReference type="AlphaFoldDB" id="T1I8L7"/>
<dbReference type="Proteomes" id="UP000015103">
    <property type="component" value="Unassembled WGS sequence"/>
</dbReference>
<dbReference type="EnsemblMetazoa" id="RPRC012639-RA">
    <property type="protein sequence ID" value="RPRC012639-PA"/>
    <property type="gene ID" value="RPRC012639"/>
</dbReference>
<dbReference type="GO" id="GO:0003676">
    <property type="term" value="F:nucleic acid binding"/>
    <property type="evidence" value="ECO:0007669"/>
    <property type="project" value="InterPro"/>
</dbReference>
<accession>T1I8L7</accession>
<dbReference type="EMBL" id="ACPB03020207">
    <property type="status" value="NOT_ANNOTATED_CDS"/>
    <property type="molecule type" value="Genomic_DNA"/>
</dbReference>
<keyword evidence="2" id="KW-1185">Reference proteome</keyword>